<dbReference type="InterPro" id="IPR037299">
    <property type="entry name" value="TRIM37_MATH"/>
</dbReference>
<feature type="coiled-coil region" evidence="3">
    <location>
        <begin position="126"/>
        <end position="153"/>
    </location>
</feature>
<accession>A0AA89BJK6</accession>
<evidence type="ECO:0008006" key="9">
    <source>
        <dbReference type="Google" id="ProtNLM"/>
    </source>
</evidence>
<proteinExistence type="predicted"/>
<feature type="compositionally biased region" description="Basic and acidic residues" evidence="4">
    <location>
        <begin position="767"/>
        <end position="779"/>
    </location>
</feature>
<evidence type="ECO:0000313" key="7">
    <source>
        <dbReference type="EMBL" id="KAK3084726.1"/>
    </source>
</evidence>
<reference evidence="7" key="1">
    <citation type="submission" date="2019-08" db="EMBL/GenBank/DDBJ databases">
        <title>The improved chromosome-level genome for the pearl oyster Pinctada fucata martensii using PacBio sequencing and Hi-C.</title>
        <authorList>
            <person name="Zheng Z."/>
        </authorList>
    </citation>
    <scope>NUCLEOTIDE SEQUENCE</scope>
    <source>
        <strain evidence="7">ZZ-2019</strain>
        <tissue evidence="7">Adductor muscle</tissue>
    </source>
</reference>
<evidence type="ECO:0000256" key="4">
    <source>
        <dbReference type="SAM" id="MobiDB-lite"/>
    </source>
</evidence>
<keyword evidence="8" id="KW-1185">Reference proteome</keyword>
<feature type="region of interest" description="Disordered" evidence="4">
    <location>
        <begin position="757"/>
        <end position="791"/>
    </location>
</feature>
<evidence type="ECO:0000256" key="2">
    <source>
        <dbReference type="PROSITE-ProRule" id="PRU00024"/>
    </source>
</evidence>
<organism evidence="7 8">
    <name type="scientific">Pinctada imbricata</name>
    <name type="common">Atlantic pearl-oyster</name>
    <name type="synonym">Pinctada martensii</name>
    <dbReference type="NCBI Taxonomy" id="66713"/>
    <lineage>
        <taxon>Eukaryota</taxon>
        <taxon>Metazoa</taxon>
        <taxon>Spiralia</taxon>
        <taxon>Lophotrochozoa</taxon>
        <taxon>Mollusca</taxon>
        <taxon>Bivalvia</taxon>
        <taxon>Autobranchia</taxon>
        <taxon>Pteriomorphia</taxon>
        <taxon>Pterioida</taxon>
        <taxon>Pterioidea</taxon>
        <taxon>Pteriidae</taxon>
        <taxon>Pinctada</taxon>
    </lineage>
</organism>
<dbReference type="PANTHER" id="PTHR36754:SF2">
    <property type="entry name" value="E3 UBIQUITIN-PROTEIN LIGASE TRIM37"/>
    <property type="match status" value="1"/>
</dbReference>
<feature type="compositionally biased region" description="Basic and acidic residues" evidence="4">
    <location>
        <begin position="812"/>
        <end position="825"/>
    </location>
</feature>
<feature type="compositionally biased region" description="Acidic residues" evidence="4">
    <location>
        <begin position="527"/>
        <end position="536"/>
    </location>
</feature>
<dbReference type="Gene3D" id="2.60.210.10">
    <property type="entry name" value="Apoptosis, Tumor Necrosis Factor Receptor Associated Protein 2, Chain A"/>
    <property type="match status" value="1"/>
</dbReference>
<dbReference type="CDD" id="cd16619">
    <property type="entry name" value="mRING-HC-C4C4_TRIM37_C-VIII"/>
    <property type="match status" value="1"/>
</dbReference>
<feature type="compositionally biased region" description="Basic and acidic residues" evidence="4">
    <location>
        <begin position="675"/>
        <end position="700"/>
    </location>
</feature>
<dbReference type="GO" id="GO:0006513">
    <property type="term" value="P:protein monoubiquitination"/>
    <property type="evidence" value="ECO:0007669"/>
    <property type="project" value="TreeGrafter"/>
</dbReference>
<dbReference type="GO" id="GO:0070842">
    <property type="term" value="P:aggresome assembly"/>
    <property type="evidence" value="ECO:0007669"/>
    <property type="project" value="TreeGrafter"/>
</dbReference>
<dbReference type="SMART" id="SM00336">
    <property type="entry name" value="BBOX"/>
    <property type="match status" value="1"/>
</dbReference>
<dbReference type="GO" id="GO:0051865">
    <property type="term" value="P:protein autoubiquitination"/>
    <property type="evidence" value="ECO:0007669"/>
    <property type="project" value="TreeGrafter"/>
</dbReference>
<keyword evidence="1" id="KW-0479">Metal-binding</keyword>
<evidence type="ECO:0000259" key="6">
    <source>
        <dbReference type="PROSITE" id="PS50144"/>
    </source>
</evidence>
<dbReference type="PROSITE" id="PS50119">
    <property type="entry name" value="ZF_BBOX"/>
    <property type="match status" value="1"/>
</dbReference>
<dbReference type="GO" id="GO:0061630">
    <property type="term" value="F:ubiquitin protein ligase activity"/>
    <property type="evidence" value="ECO:0007669"/>
    <property type="project" value="TreeGrafter"/>
</dbReference>
<dbReference type="Gene3D" id="3.30.40.10">
    <property type="entry name" value="Zinc/RING finger domain, C3HC4 (zinc finger)"/>
    <property type="match status" value="1"/>
</dbReference>
<dbReference type="GO" id="GO:0005778">
    <property type="term" value="C:peroxisomal membrane"/>
    <property type="evidence" value="ECO:0007669"/>
    <property type="project" value="TreeGrafter"/>
</dbReference>
<dbReference type="CDD" id="cd19779">
    <property type="entry name" value="Bbox2_TRIM37_C-VIII"/>
    <property type="match status" value="1"/>
</dbReference>
<dbReference type="InterPro" id="IPR002083">
    <property type="entry name" value="MATH/TRAF_dom"/>
</dbReference>
<dbReference type="PANTHER" id="PTHR36754">
    <property type="entry name" value="E3 UBIQUITIN-PROTEIN LIGASE TRIM37"/>
    <property type="match status" value="1"/>
</dbReference>
<dbReference type="InterPro" id="IPR008974">
    <property type="entry name" value="TRAF-like"/>
</dbReference>
<evidence type="ECO:0000313" key="8">
    <source>
        <dbReference type="Proteomes" id="UP001186944"/>
    </source>
</evidence>
<dbReference type="CDD" id="cd03773">
    <property type="entry name" value="MATH_TRIM37"/>
    <property type="match status" value="1"/>
</dbReference>
<feature type="region of interest" description="Disordered" evidence="4">
    <location>
        <begin position="435"/>
        <end position="478"/>
    </location>
</feature>
<evidence type="ECO:0000259" key="5">
    <source>
        <dbReference type="PROSITE" id="PS50119"/>
    </source>
</evidence>
<dbReference type="SUPFAM" id="SSF49599">
    <property type="entry name" value="TRAF domain-like"/>
    <property type="match status" value="1"/>
</dbReference>
<dbReference type="Pfam" id="PF22486">
    <property type="entry name" value="MATH_2"/>
    <property type="match status" value="1"/>
</dbReference>
<sequence length="1023" mass="114462">MEKLRDARLCPHCSKLCCFTCIRRWLTEQRSQCPHCRASLHIHELVNCRWAEEVTNQLDTLKECAPSPSKKDQEHCDRDKCKRHMEKATVYCWTCKVCICHQCALWGNNHSGHSFKPIDGIYEEHVKKITDELNQLKRRNVELISLVQDVERNIEGVKTAKDERVREIRNAVELMIARLESQLKSKLLTLMGQRTQLSHETELLESIIQKINNKLEMSGKCELIMKSEELMGVFKHVSKKPMASFVTAPVPADFTSEIVPQYDSSTFVMKNFSVLQQRADPVYSQLLHVSGLSWRLKVYPDGNGVVRGNYLSVFLELSVGLSETSKYEYRVEMVHQASRDPSKNIVREFASDFEVGECWGYNRFFRLDLLASEGYLDTETDTLILKFQVRPPTFYQKCRDQQWYCNQLEAAQVQMTSQIADLKERLILLEMSRHGPDKHAPGCQSTGSPLPLSDAQGGDSSSSQFIIHYPKPIHPGAGSEIEIERSDEEVEETDSFEYQELLSQGSLEDIEIRGLDLDGHETPSGENNDENDIDEETMSVDNDVEGHEGKDMDRLGAHGSHTSVPYSPRDIGEEALLLQFLQERSRQDDAVNLGNHGDGDASNWMDTVQNMLKFTKNERKHRKDEKDKKSEKDRKVDNFTTDEMLQHIHRRFSELAESTLAAANAAVTSETEARAIVKTDKKDDSNEKRSPPREKPDTVERSSVTTDTSTANLVSNLSAVDLDETLEQSLLSEYSMISDLSIESIQVPDQHMYQNPALSEASKTSHKSLEENSKKRDSGTKVASGSSKDLESTAGLPWTLTLLNKAAASVTKETDQEKREKRDLGTKSASKSTSTDSPTPGTMRSTDCSSTDSDSEEEDGNVGPMVEFSSQTATKDNSVDGPVIVAPVGYYIVLIHVLDSVNGPAIVSSCWLLYSPDSCVRQCGWPSDLWMAQGLLAPVGYYIVLIHVLDSVDGPVIVATVGYYIVLIHVLDSVDGPVIVAPVGYYIVLIHVLDSVNGPVIVAPVGYYIVLIHVLDSVNGPVI</sequence>
<gene>
    <name evidence="7" type="ORF">FSP39_018044</name>
</gene>
<dbReference type="AlphaFoldDB" id="A0AA89BJK6"/>
<feature type="region of interest" description="Disordered" evidence="4">
    <location>
        <begin position="616"/>
        <end position="638"/>
    </location>
</feature>
<dbReference type="Gene3D" id="3.30.160.60">
    <property type="entry name" value="Classic Zinc Finger"/>
    <property type="match status" value="1"/>
</dbReference>
<dbReference type="GO" id="GO:0016235">
    <property type="term" value="C:aggresome"/>
    <property type="evidence" value="ECO:0007669"/>
    <property type="project" value="TreeGrafter"/>
</dbReference>
<evidence type="ECO:0000256" key="3">
    <source>
        <dbReference type="SAM" id="Coils"/>
    </source>
</evidence>
<dbReference type="Proteomes" id="UP001186944">
    <property type="component" value="Unassembled WGS sequence"/>
</dbReference>
<dbReference type="GO" id="GO:0031625">
    <property type="term" value="F:ubiquitin protein ligase binding"/>
    <property type="evidence" value="ECO:0007669"/>
    <property type="project" value="TreeGrafter"/>
</dbReference>
<dbReference type="InterPro" id="IPR000315">
    <property type="entry name" value="Znf_B-box"/>
</dbReference>
<keyword evidence="3" id="KW-0175">Coiled coil</keyword>
<comment type="caution">
    <text evidence="7">The sequence shown here is derived from an EMBL/GenBank/DDBJ whole genome shotgun (WGS) entry which is preliminary data.</text>
</comment>
<dbReference type="SMART" id="SM00502">
    <property type="entry name" value="BBC"/>
    <property type="match status" value="1"/>
</dbReference>
<dbReference type="SMART" id="SM00061">
    <property type="entry name" value="MATH"/>
    <property type="match status" value="1"/>
</dbReference>
<feature type="compositionally biased region" description="Low complexity" evidence="4">
    <location>
        <begin position="453"/>
        <end position="464"/>
    </location>
</feature>
<feature type="region of interest" description="Disordered" evidence="4">
    <location>
        <begin position="516"/>
        <end position="536"/>
    </location>
</feature>
<feature type="compositionally biased region" description="Basic and acidic residues" evidence="4">
    <location>
        <begin position="624"/>
        <end position="637"/>
    </location>
</feature>
<dbReference type="GO" id="GO:0008270">
    <property type="term" value="F:zinc ion binding"/>
    <property type="evidence" value="ECO:0007669"/>
    <property type="project" value="UniProtKB-KW"/>
</dbReference>
<dbReference type="SUPFAM" id="SSF57845">
    <property type="entry name" value="B-box zinc-binding domain"/>
    <property type="match status" value="1"/>
</dbReference>
<dbReference type="SUPFAM" id="SSF57850">
    <property type="entry name" value="RING/U-box"/>
    <property type="match status" value="1"/>
</dbReference>
<evidence type="ECO:0000256" key="1">
    <source>
        <dbReference type="ARBA" id="ARBA00022723"/>
    </source>
</evidence>
<dbReference type="GO" id="GO:0005164">
    <property type="term" value="F:tumor necrosis factor receptor binding"/>
    <property type="evidence" value="ECO:0007669"/>
    <property type="project" value="TreeGrafter"/>
</dbReference>
<dbReference type="InterPro" id="IPR003649">
    <property type="entry name" value="Bbox_C"/>
</dbReference>
<dbReference type="InterPro" id="IPR053003">
    <property type="entry name" value="TRIM_RBCC_E3_ubiq-ligases"/>
</dbReference>
<dbReference type="InterPro" id="IPR013083">
    <property type="entry name" value="Znf_RING/FYVE/PHD"/>
</dbReference>
<feature type="region of interest" description="Disordered" evidence="4">
    <location>
        <begin position="675"/>
        <end position="707"/>
    </location>
</feature>
<feature type="region of interest" description="Disordered" evidence="4">
    <location>
        <begin position="809"/>
        <end position="864"/>
    </location>
</feature>
<feature type="domain" description="B box-type" evidence="5">
    <location>
        <begin position="71"/>
        <end position="118"/>
    </location>
</feature>
<dbReference type="PROSITE" id="PS50144">
    <property type="entry name" value="MATH"/>
    <property type="match status" value="1"/>
</dbReference>
<keyword evidence="2" id="KW-0862">Zinc</keyword>
<name>A0AA89BJK6_PINIB</name>
<dbReference type="Pfam" id="PF00643">
    <property type="entry name" value="zf-B_box"/>
    <property type="match status" value="1"/>
</dbReference>
<protein>
    <recommendedName>
        <fullName evidence="9">E3 ubiquitin-protein ligase TRIM37</fullName>
    </recommendedName>
</protein>
<dbReference type="EMBL" id="VSWD01000013">
    <property type="protein sequence ID" value="KAK3084726.1"/>
    <property type="molecule type" value="Genomic_DNA"/>
</dbReference>
<keyword evidence="2" id="KW-0863">Zinc-finger</keyword>
<feature type="compositionally biased region" description="Low complexity" evidence="4">
    <location>
        <begin position="826"/>
        <end position="852"/>
    </location>
</feature>
<feature type="domain" description="MATH" evidence="6">
    <location>
        <begin position="262"/>
        <end position="389"/>
    </location>
</feature>